<protein>
    <submittedName>
        <fullName evidence="1">Uncharacterized protein</fullName>
    </submittedName>
</protein>
<organism evidence="1">
    <name type="scientific">marine sediment metagenome</name>
    <dbReference type="NCBI Taxonomy" id="412755"/>
    <lineage>
        <taxon>unclassified sequences</taxon>
        <taxon>metagenomes</taxon>
        <taxon>ecological metagenomes</taxon>
    </lineage>
</organism>
<comment type="caution">
    <text evidence="1">The sequence shown here is derived from an EMBL/GenBank/DDBJ whole genome shotgun (WGS) entry which is preliminary data.</text>
</comment>
<dbReference type="AlphaFoldDB" id="X0VG77"/>
<evidence type="ECO:0000313" key="1">
    <source>
        <dbReference type="EMBL" id="GAF99530.1"/>
    </source>
</evidence>
<feature type="non-terminal residue" evidence="1">
    <location>
        <position position="264"/>
    </location>
</feature>
<dbReference type="EMBL" id="BARS01028765">
    <property type="protein sequence ID" value="GAF99530.1"/>
    <property type="molecule type" value="Genomic_DNA"/>
</dbReference>
<accession>X0VG77</accession>
<name>X0VG77_9ZZZZ</name>
<proteinExistence type="predicted"/>
<sequence>NSDIEADCNSFSDAVQQTLQDRLLPGLGQARVRYTVEMEETEVEPKLGDDGMELAPGYTEEKKSDEDCVIDYVYWQDFIWSPCRVWGECRWVAFRAYMTKDAAKKRFPDHYTKLEYKKNSNRRNERTEGLNADAWLRAEVWEIWDKESNRVVWWSKNVETLMDKKEDPLQLEGFWPCPKPFVTNVTTSKFVPKSDYSMVQDQYSEIDMITTRLNILQEAVKVVGVYDKEAEGVQRMFQESFQNDLIPVDNWALFAERGGIRGQI</sequence>
<gene>
    <name evidence="1" type="ORF">S01H1_45055</name>
</gene>
<feature type="non-terminal residue" evidence="1">
    <location>
        <position position="1"/>
    </location>
</feature>
<reference evidence="1" key="1">
    <citation type="journal article" date="2014" name="Front. Microbiol.">
        <title>High frequency of phylogenetically diverse reductive dehalogenase-homologous genes in deep subseafloor sedimentary metagenomes.</title>
        <authorList>
            <person name="Kawai M."/>
            <person name="Futagami T."/>
            <person name="Toyoda A."/>
            <person name="Takaki Y."/>
            <person name="Nishi S."/>
            <person name="Hori S."/>
            <person name="Arai W."/>
            <person name="Tsubouchi T."/>
            <person name="Morono Y."/>
            <person name="Uchiyama I."/>
            <person name="Ito T."/>
            <person name="Fujiyama A."/>
            <person name="Inagaki F."/>
            <person name="Takami H."/>
        </authorList>
    </citation>
    <scope>NUCLEOTIDE SEQUENCE</scope>
    <source>
        <strain evidence="1">Expedition CK06-06</strain>
    </source>
</reference>